<sequence>MYAVLEEIENNLATLVLDTKDTPIIVPVTELPQPYQKGDVFVVEKRDQQWVVVSIDRDEKQKRLNENKSKRERLLKRSRRNESDS</sequence>
<organism evidence="2 3">
    <name type="scientific">Alkalibacterium iburiense</name>
    <dbReference type="NCBI Taxonomy" id="290589"/>
    <lineage>
        <taxon>Bacteria</taxon>
        <taxon>Bacillati</taxon>
        <taxon>Bacillota</taxon>
        <taxon>Bacilli</taxon>
        <taxon>Lactobacillales</taxon>
        <taxon>Carnobacteriaceae</taxon>
        <taxon>Alkalibacterium</taxon>
    </lineage>
</organism>
<dbReference type="EMBL" id="BAAACW010000032">
    <property type="protein sequence ID" value="GAA0355167.1"/>
    <property type="molecule type" value="Genomic_DNA"/>
</dbReference>
<evidence type="ECO:0000313" key="2">
    <source>
        <dbReference type="EMBL" id="GAA0355167.1"/>
    </source>
</evidence>
<evidence type="ECO:0008006" key="4">
    <source>
        <dbReference type="Google" id="ProtNLM"/>
    </source>
</evidence>
<accession>A0ABN0X4U5</accession>
<comment type="caution">
    <text evidence="2">The sequence shown here is derived from an EMBL/GenBank/DDBJ whole genome shotgun (WGS) entry which is preliminary data.</text>
</comment>
<gene>
    <name evidence="2" type="ORF">GCM10008932_05220</name>
</gene>
<feature type="region of interest" description="Disordered" evidence="1">
    <location>
        <begin position="63"/>
        <end position="85"/>
    </location>
</feature>
<reference evidence="2 3" key="1">
    <citation type="journal article" date="2019" name="Int. J. Syst. Evol. Microbiol.">
        <title>The Global Catalogue of Microorganisms (GCM) 10K type strain sequencing project: providing services to taxonomists for standard genome sequencing and annotation.</title>
        <authorList>
            <consortium name="The Broad Institute Genomics Platform"/>
            <consortium name="The Broad Institute Genome Sequencing Center for Infectious Disease"/>
            <person name="Wu L."/>
            <person name="Ma J."/>
        </authorList>
    </citation>
    <scope>NUCLEOTIDE SEQUENCE [LARGE SCALE GENOMIC DNA]</scope>
    <source>
        <strain evidence="2 3">JCM 12662</strain>
    </source>
</reference>
<dbReference type="Pfam" id="PF11213">
    <property type="entry name" value="DUF3006"/>
    <property type="match status" value="1"/>
</dbReference>
<dbReference type="RefSeq" id="WP_343753727.1">
    <property type="nucleotide sequence ID" value="NZ_BAAACW010000032.1"/>
</dbReference>
<evidence type="ECO:0000313" key="3">
    <source>
        <dbReference type="Proteomes" id="UP001501166"/>
    </source>
</evidence>
<evidence type="ECO:0000256" key="1">
    <source>
        <dbReference type="SAM" id="MobiDB-lite"/>
    </source>
</evidence>
<protein>
    <recommendedName>
        <fullName evidence="4">DUF3006 domain-containing protein</fullName>
    </recommendedName>
</protein>
<dbReference type="InterPro" id="IPR021377">
    <property type="entry name" value="DUF3006"/>
</dbReference>
<feature type="compositionally biased region" description="Basic residues" evidence="1">
    <location>
        <begin position="70"/>
        <end position="79"/>
    </location>
</feature>
<keyword evidence="3" id="KW-1185">Reference proteome</keyword>
<name>A0ABN0X4U5_9LACT</name>
<proteinExistence type="predicted"/>
<dbReference type="Proteomes" id="UP001501166">
    <property type="component" value="Unassembled WGS sequence"/>
</dbReference>